<dbReference type="Gene3D" id="1.20.1280.20">
    <property type="entry name" value="HscB, C-terminal domain"/>
    <property type="match status" value="1"/>
</dbReference>
<dbReference type="GO" id="GO:0044571">
    <property type="term" value="P:[2Fe-2S] cluster assembly"/>
    <property type="evidence" value="ECO:0007669"/>
    <property type="project" value="InterPro"/>
</dbReference>
<comment type="similarity">
    <text evidence="3">Belongs to the HscB family.</text>
</comment>
<keyword evidence="5" id="KW-0496">Mitochondrion</keyword>
<dbReference type="SUPFAM" id="SSF47144">
    <property type="entry name" value="HSC20 (HSCB), C-terminal oligomerisation domain"/>
    <property type="match status" value="1"/>
</dbReference>
<keyword evidence="4" id="KW-0963">Cytoplasm</keyword>
<evidence type="ECO:0000256" key="4">
    <source>
        <dbReference type="ARBA" id="ARBA00022490"/>
    </source>
</evidence>
<reference evidence="8" key="1">
    <citation type="submission" date="2022-04" db="EMBL/GenBank/DDBJ databases">
        <title>A functionally conserved STORR gene fusion in Papaver species that diverged 16.8 million years ago.</title>
        <authorList>
            <person name="Catania T."/>
        </authorList>
    </citation>
    <scope>NUCLEOTIDE SEQUENCE</scope>
    <source>
        <strain evidence="8">S-188037</strain>
    </source>
</reference>
<evidence type="ECO:0000256" key="2">
    <source>
        <dbReference type="ARBA" id="ARBA00004496"/>
    </source>
</evidence>
<dbReference type="InterPro" id="IPR001623">
    <property type="entry name" value="DnaJ_domain"/>
</dbReference>
<comment type="subcellular location">
    <subcellularLocation>
        <location evidence="2">Cytoplasm</location>
    </subcellularLocation>
    <subcellularLocation>
        <location evidence="1">Mitochondrion</location>
    </subcellularLocation>
</comment>
<dbReference type="Pfam" id="PF07743">
    <property type="entry name" value="HSCB_C"/>
    <property type="match status" value="1"/>
</dbReference>
<dbReference type="NCBIfam" id="TIGR00714">
    <property type="entry name" value="hscB"/>
    <property type="match status" value="1"/>
</dbReference>
<evidence type="ECO:0000256" key="5">
    <source>
        <dbReference type="ARBA" id="ARBA00023128"/>
    </source>
</evidence>
<name>A0AAD4XMK8_9MAGN</name>
<dbReference type="SMART" id="SM00271">
    <property type="entry name" value="DnaJ"/>
    <property type="match status" value="1"/>
</dbReference>
<sequence>MQKRNLWVSATKILSRRLRSTSRFSTNLDPKLQSTKVISCSFHHAGESRVSKSSYGGNIFLANYRKNFCSLDENSGRCWNCGVVAVSKPFLSCDSCKSVQPVHASVDYFQIFGLEKAFEIEDTNLEKTYKDWQKKLHPDLVHMKSEKEKEFAAEQSSRVIDAYSTLRKPLSRAIYLLGLEGIHVDEERTVSDPELLAEILDIREAVDEASDSQSLKQIQGQVQEKLEIWSKSFESAFNKKKFEDAVTSIQRMTYYYRINDEIVKKL</sequence>
<accession>A0AAD4XMK8</accession>
<evidence type="ECO:0000256" key="3">
    <source>
        <dbReference type="ARBA" id="ARBA00010476"/>
    </source>
</evidence>
<feature type="domain" description="J" evidence="7">
    <location>
        <begin position="107"/>
        <end position="179"/>
    </location>
</feature>
<evidence type="ECO:0000313" key="8">
    <source>
        <dbReference type="EMBL" id="KAI3924477.1"/>
    </source>
</evidence>
<dbReference type="PANTHER" id="PTHR14021:SF15">
    <property type="entry name" value="IRON-SULFUR CLUSTER CO-CHAPERONE PROTEIN HSCB"/>
    <property type="match status" value="1"/>
</dbReference>
<dbReference type="GO" id="GO:0005739">
    <property type="term" value="C:mitochondrion"/>
    <property type="evidence" value="ECO:0007669"/>
    <property type="project" value="UniProtKB-SubCell"/>
</dbReference>
<dbReference type="AlphaFoldDB" id="A0AAD4XMK8"/>
<keyword evidence="6" id="KW-0143">Chaperone</keyword>
<evidence type="ECO:0000313" key="9">
    <source>
        <dbReference type="Proteomes" id="UP001202328"/>
    </source>
</evidence>
<gene>
    <name evidence="8" type="ORF">MKW98_032678</name>
</gene>
<proteinExistence type="inferred from homology"/>
<organism evidence="8 9">
    <name type="scientific">Papaver atlanticum</name>
    <dbReference type="NCBI Taxonomy" id="357466"/>
    <lineage>
        <taxon>Eukaryota</taxon>
        <taxon>Viridiplantae</taxon>
        <taxon>Streptophyta</taxon>
        <taxon>Embryophyta</taxon>
        <taxon>Tracheophyta</taxon>
        <taxon>Spermatophyta</taxon>
        <taxon>Magnoliopsida</taxon>
        <taxon>Ranunculales</taxon>
        <taxon>Papaveraceae</taxon>
        <taxon>Papaveroideae</taxon>
        <taxon>Papaver</taxon>
    </lineage>
</organism>
<dbReference type="InterPro" id="IPR036869">
    <property type="entry name" value="J_dom_sf"/>
</dbReference>
<dbReference type="PROSITE" id="PS50076">
    <property type="entry name" value="DNAJ_2"/>
    <property type="match status" value="1"/>
</dbReference>
<dbReference type="GO" id="GO:0051259">
    <property type="term" value="P:protein complex oligomerization"/>
    <property type="evidence" value="ECO:0007669"/>
    <property type="project" value="InterPro"/>
</dbReference>
<dbReference type="InterPro" id="IPR009073">
    <property type="entry name" value="HscB_oligo_C"/>
</dbReference>
<keyword evidence="9" id="KW-1185">Reference proteome</keyword>
<dbReference type="Gene3D" id="1.10.287.110">
    <property type="entry name" value="DnaJ domain"/>
    <property type="match status" value="1"/>
</dbReference>
<dbReference type="GO" id="GO:0001671">
    <property type="term" value="F:ATPase activator activity"/>
    <property type="evidence" value="ECO:0007669"/>
    <property type="project" value="InterPro"/>
</dbReference>
<evidence type="ECO:0000256" key="1">
    <source>
        <dbReference type="ARBA" id="ARBA00004173"/>
    </source>
</evidence>
<dbReference type="FunFam" id="1.20.1280.20:FF:000002">
    <property type="entry name" value="HscB mitochondrial iron-sulfur cluster co-chaperone"/>
    <property type="match status" value="1"/>
</dbReference>
<comment type="caution">
    <text evidence="8">The sequence shown here is derived from an EMBL/GenBank/DDBJ whole genome shotgun (WGS) entry which is preliminary data.</text>
</comment>
<dbReference type="EMBL" id="JAJJMB010008334">
    <property type="protein sequence ID" value="KAI3924477.1"/>
    <property type="molecule type" value="Genomic_DNA"/>
</dbReference>
<dbReference type="GO" id="GO:0051087">
    <property type="term" value="F:protein-folding chaperone binding"/>
    <property type="evidence" value="ECO:0007669"/>
    <property type="project" value="InterPro"/>
</dbReference>
<dbReference type="Proteomes" id="UP001202328">
    <property type="component" value="Unassembled WGS sequence"/>
</dbReference>
<dbReference type="CDD" id="cd06257">
    <property type="entry name" value="DnaJ"/>
    <property type="match status" value="1"/>
</dbReference>
<dbReference type="SUPFAM" id="SSF46565">
    <property type="entry name" value="Chaperone J-domain"/>
    <property type="match status" value="1"/>
</dbReference>
<dbReference type="PANTHER" id="PTHR14021">
    <property type="entry name" value="IRON-SULFUR CLUSTER CO-CHAPERONE PROTEIN HSCB"/>
    <property type="match status" value="1"/>
</dbReference>
<evidence type="ECO:0000259" key="7">
    <source>
        <dbReference type="PROSITE" id="PS50076"/>
    </source>
</evidence>
<dbReference type="FunFam" id="1.10.287.110:FF:000082">
    <property type="entry name" value="Iron-sulfur cluster co-chaperone protein HscB, mitochondrial"/>
    <property type="match status" value="1"/>
</dbReference>
<evidence type="ECO:0000256" key="6">
    <source>
        <dbReference type="ARBA" id="ARBA00023186"/>
    </source>
</evidence>
<dbReference type="InterPro" id="IPR004640">
    <property type="entry name" value="HscB"/>
</dbReference>
<dbReference type="InterPro" id="IPR036386">
    <property type="entry name" value="HscB_C_sf"/>
</dbReference>
<protein>
    <recommendedName>
        <fullName evidence="7">J domain-containing protein</fullName>
    </recommendedName>
</protein>
<dbReference type="Pfam" id="PF00226">
    <property type="entry name" value="DnaJ"/>
    <property type="match status" value="1"/>
</dbReference>